<name>A0A418MNB2_9ACTN</name>
<keyword evidence="1" id="KW-0732">Signal</keyword>
<protein>
    <recommendedName>
        <fullName evidence="2">Septum formation-related domain-containing protein</fullName>
    </recommendedName>
</protein>
<dbReference type="Pfam" id="PF13845">
    <property type="entry name" value="Septum_form"/>
    <property type="match status" value="1"/>
</dbReference>
<dbReference type="OrthoDB" id="3381205at2"/>
<evidence type="ECO:0000256" key="1">
    <source>
        <dbReference type="SAM" id="SignalP"/>
    </source>
</evidence>
<organism evidence="3 4">
    <name type="scientific">Micromonospora radicis</name>
    <dbReference type="NCBI Taxonomy" id="1894971"/>
    <lineage>
        <taxon>Bacteria</taxon>
        <taxon>Bacillati</taxon>
        <taxon>Actinomycetota</taxon>
        <taxon>Actinomycetes</taxon>
        <taxon>Micromonosporales</taxon>
        <taxon>Micromonosporaceae</taxon>
        <taxon>Micromonospora</taxon>
    </lineage>
</organism>
<dbReference type="InterPro" id="IPR026004">
    <property type="entry name" value="Septum_form"/>
</dbReference>
<proteinExistence type="predicted"/>
<accession>A0A418MNB2</accession>
<feature type="signal peptide" evidence="1">
    <location>
        <begin position="1"/>
        <end position="26"/>
    </location>
</feature>
<feature type="domain" description="Septum formation-related" evidence="2">
    <location>
        <begin position="48"/>
        <end position="272"/>
    </location>
</feature>
<reference evidence="3 4" key="1">
    <citation type="submission" date="2018-08" db="EMBL/GenBank/DDBJ databases">
        <title>Jishengella sp. nov., isolated from a root of Azadirachta indica A. Juss. var. siamensis Valenton.</title>
        <authorList>
            <person name="Kuncharoen N."/>
            <person name="Tanasupawat S."/>
            <person name="Kudo T."/>
            <person name="Ohkuma M."/>
        </authorList>
    </citation>
    <scope>NUCLEOTIDE SEQUENCE [LARGE SCALE GENOMIC DNA]</scope>
    <source>
        <strain evidence="3 4">AZ1-13</strain>
    </source>
</reference>
<evidence type="ECO:0000313" key="4">
    <source>
        <dbReference type="Proteomes" id="UP000283832"/>
    </source>
</evidence>
<gene>
    <name evidence="3" type="ORF">D2L64_25375</name>
</gene>
<dbReference type="RefSeq" id="WP_119579721.1">
    <property type="nucleotide sequence ID" value="NZ_QXEC01000039.1"/>
</dbReference>
<dbReference type="EMBL" id="QXEC01000039">
    <property type="protein sequence ID" value="RIV31690.1"/>
    <property type="molecule type" value="Genomic_DNA"/>
</dbReference>
<dbReference type="Proteomes" id="UP000283832">
    <property type="component" value="Unassembled WGS sequence"/>
</dbReference>
<dbReference type="AlphaFoldDB" id="A0A418MNB2"/>
<evidence type="ECO:0000313" key="3">
    <source>
        <dbReference type="EMBL" id="RIV31690.1"/>
    </source>
</evidence>
<comment type="caution">
    <text evidence="3">The sequence shown here is derived from an EMBL/GenBank/DDBJ whole genome shotgun (WGS) entry which is preliminary data.</text>
</comment>
<sequence length="298" mass="31708">MQRATRTLIAAFAVATLLVGCGAPHGLDGDLTDDWAALGPPGPFTPAAGVCHEADFADAVPVAAYAPVDCTLPHRVETVHVGAFSAGRSEPPPIASTELRTAFADCDQRATGYVGDNWRAGRLRLAVAVPSGPGWVAGSRWYRCDLMEVTTAEAGARVVTRTGSLRDGLRTASPLRLGCQQTRTGRGGVVQNLVTVDCATPHDAEFAGVWQSPDRPYPRRSVDWAPFYAGCRTILARYAGVPDDTDLAYRSDVVVRPPGAGRWRVGDRGVRCYLWLGDRKVTGSLKGVGPTGLPVRTK</sequence>
<evidence type="ECO:0000259" key="2">
    <source>
        <dbReference type="Pfam" id="PF13845"/>
    </source>
</evidence>
<keyword evidence="4" id="KW-1185">Reference proteome</keyword>
<feature type="chain" id="PRO_5039606780" description="Septum formation-related domain-containing protein" evidence="1">
    <location>
        <begin position="27"/>
        <end position="298"/>
    </location>
</feature>
<dbReference type="PROSITE" id="PS51257">
    <property type="entry name" value="PROKAR_LIPOPROTEIN"/>
    <property type="match status" value="1"/>
</dbReference>